<gene>
    <name evidence="1" type="ORF">I4641_22980</name>
</gene>
<organism evidence="1 2">
    <name type="scientific">Waterburya agarophytonicola KI4</name>
    <dbReference type="NCBI Taxonomy" id="2874699"/>
    <lineage>
        <taxon>Bacteria</taxon>
        <taxon>Bacillati</taxon>
        <taxon>Cyanobacteriota</taxon>
        <taxon>Cyanophyceae</taxon>
        <taxon>Pleurocapsales</taxon>
        <taxon>Hyellaceae</taxon>
        <taxon>Waterburya</taxon>
        <taxon>Waterburya agarophytonicola</taxon>
    </lineage>
</organism>
<keyword evidence="2" id="KW-1185">Reference proteome</keyword>
<dbReference type="EMBL" id="JADWDC010000117">
    <property type="protein sequence ID" value="MCC0179806.1"/>
    <property type="molecule type" value="Genomic_DNA"/>
</dbReference>
<protein>
    <submittedName>
        <fullName evidence="1">Uncharacterized protein</fullName>
    </submittedName>
</protein>
<dbReference type="RefSeq" id="WP_229642904.1">
    <property type="nucleotide sequence ID" value="NZ_JADWDC010000117.1"/>
</dbReference>
<comment type="caution">
    <text evidence="1">The sequence shown here is derived from an EMBL/GenBank/DDBJ whole genome shotgun (WGS) entry which is preliminary data.</text>
</comment>
<evidence type="ECO:0000313" key="2">
    <source>
        <dbReference type="Proteomes" id="UP000729733"/>
    </source>
</evidence>
<dbReference type="Proteomes" id="UP000729733">
    <property type="component" value="Unassembled WGS sequence"/>
</dbReference>
<accession>A0A964C093</accession>
<sequence>MDTEKQKRLEASGWAVGDASDFLELTTAEAELVELKTRLALFAKKQRKAINLSHNWLRVFSFVERKY</sequence>
<proteinExistence type="predicted"/>
<reference evidence="1" key="1">
    <citation type="journal article" date="2021" name="Antonie Van Leeuwenhoek">
        <title>Draft genome and description of Waterburya agarophytonicola gen. nov. sp. nov. (Pleurocapsales, Cyanobacteria): a seaweed symbiont.</title>
        <authorList>
            <person name="Bonthond G."/>
            <person name="Shalygin S."/>
            <person name="Bayer T."/>
            <person name="Weinberger F."/>
        </authorList>
    </citation>
    <scope>NUCLEOTIDE SEQUENCE</scope>
    <source>
        <strain evidence="1">KI4</strain>
    </source>
</reference>
<name>A0A964C093_9CYAN</name>
<dbReference type="AlphaFoldDB" id="A0A964C093"/>
<evidence type="ECO:0000313" key="1">
    <source>
        <dbReference type="EMBL" id="MCC0179806.1"/>
    </source>
</evidence>